<name>A0A5B9MQA7_9BACT</name>
<sequence>MFHVPCDGTYKHHLQGICTDETSIYWSFTTTLVKTDMDGTVLKKTPVVNHHGDLCHHDGKLFVAVNLGKFNDPQGNADSWVYVYDATSLEELSRHETQEVFHGAGGIAVRDGHFFVVGGLPDGVDENYVYEYDGEFTFLRKHIINSGHTLMGIQTATFAHDRWWFGCYGNPTTLIVTDADFTMQGRYPVNCSLGIEGMTGGRLLVGSGHCDKDHGCDGIATVAIPDQTSGFLLRNGAAP</sequence>
<dbReference type="EMBL" id="CP036264">
    <property type="protein sequence ID" value="QEG01936.1"/>
    <property type="molecule type" value="Genomic_DNA"/>
</dbReference>
<proteinExistence type="predicted"/>
<dbReference type="RefSeq" id="WP_147870947.1">
    <property type="nucleotide sequence ID" value="NZ_CP036264.1"/>
</dbReference>
<evidence type="ECO:0000313" key="1">
    <source>
        <dbReference type="EMBL" id="QEG01936.1"/>
    </source>
</evidence>
<protein>
    <submittedName>
        <fullName evidence="1">Uncharacterized protein</fullName>
    </submittedName>
</protein>
<gene>
    <name evidence="1" type="ORF">Mal15_60170</name>
</gene>
<accession>A0A5B9MQA7</accession>
<reference evidence="1 2" key="1">
    <citation type="submission" date="2019-02" db="EMBL/GenBank/DDBJ databases">
        <title>Planctomycetal bacteria perform biofilm scaping via a novel small molecule.</title>
        <authorList>
            <person name="Jeske O."/>
            <person name="Boedeker C."/>
            <person name="Wiegand S."/>
            <person name="Breitling P."/>
            <person name="Kallscheuer N."/>
            <person name="Jogler M."/>
            <person name="Rohde M."/>
            <person name="Petersen J."/>
            <person name="Medema M.H."/>
            <person name="Surup F."/>
            <person name="Jogler C."/>
        </authorList>
    </citation>
    <scope>NUCLEOTIDE SEQUENCE [LARGE SCALE GENOMIC DNA]</scope>
    <source>
        <strain evidence="1 2">Mal15</strain>
    </source>
</reference>
<evidence type="ECO:0000313" key="2">
    <source>
        <dbReference type="Proteomes" id="UP000321353"/>
    </source>
</evidence>
<dbReference type="AlphaFoldDB" id="A0A5B9MQA7"/>
<dbReference type="KEGG" id="smam:Mal15_60170"/>
<keyword evidence="2" id="KW-1185">Reference proteome</keyword>
<dbReference type="SUPFAM" id="SSF63829">
    <property type="entry name" value="Calcium-dependent phosphotriesterase"/>
    <property type="match status" value="1"/>
</dbReference>
<dbReference type="Proteomes" id="UP000321353">
    <property type="component" value="Chromosome"/>
</dbReference>
<organism evidence="1 2">
    <name type="scientific">Stieleria maiorica</name>
    <dbReference type="NCBI Taxonomy" id="2795974"/>
    <lineage>
        <taxon>Bacteria</taxon>
        <taxon>Pseudomonadati</taxon>
        <taxon>Planctomycetota</taxon>
        <taxon>Planctomycetia</taxon>
        <taxon>Pirellulales</taxon>
        <taxon>Pirellulaceae</taxon>
        <taxon>Stieleria</taxon>
    </lineage>
</organism>